<dbReference type="Proteomes" id="UP000681356">
    <property type="component" value="Unassembled WGS sequence"/>
</dbReference>
<proteinExistence type="inferred from homology"/>
<dbReference type="EMBL" id="JAGTUU010000012">
    <property type="protein sequence ID" value="MBS0126812.1"/>
    <property type="molecule type" value="Genomic_DNA"/>
</dbReference>
<evidence type="ECO:0000256" key="4">
    <source>
        <dbReference type="ARBA" id="ARBA00038054"/>
    </source>
</evidence>
<dbReference type="GO" id="GO:0016646">
    <property type="term" value="F:oxidoreductase activity, acting on the CH-NH group of donors, NAD or NADP as acceptor"/>
    <property type="evidence" value="ECO:0007669"/>
    <property type="project" value="UniProtKB-ARBA"/>
</dbReference>
<keyword evidence="7" id="KW-1185">Reference proteome</keyword>
<dbReference type="SUPFAM" id="SSF50475">
    <property type="entry name" value="FMN-binding split barrel"/>
    <property type="match status" value="1"/>
</dbReference>
<evidence type="ECO:0000256" key="1">
    <source>
        <dbReference type="ARBA" id="ARBA00001917"/>
    </source>
</evidence>
<accession>A0A8J8B9R9</accession>
<comment type="caution">
    <text evidence="6">The sequence shown here is derived from an EMBL/GenBank/DDBJ whole genome shotgun (WGS) entry which is preliminary data.</text>
</comment>
<sequence length="215" mass="23642">MEFDFTTIPAEDRYRLLCGFVAPRPIALVSTVDGNGIRNAAPMSFFNVFSQTPPILILGIQNRPDGAVKDTMANLDATGEFVVNMVDMAIAEAMVVCGLHYPPEIDEIEAAGLMWKESRVVAPASIVESPCAMECRVTQIIRYESRSIVLGEVVHMSVRDTCLDASGRYVLPDAYQPIARLHANNYIVADRQFVLNPPVVLPMPGRPDRAADEHP</sequence>
<evidence type="ECO:0000256" key="3">
    <source>
        <dbReference type="ARBA" id="ARBA00022643"/>
    </source>
</evidence>
<dbReference type="PANTHER" id="PTHR33798:SF5">
    <property type="entry name" value="FLAVIN REDUCTASE LIKE DOMAIN-CONTAINING PROTEIN"/>
    <property type="match status" value="1"/>
</dbReference>
<protein>
    <submittedName>
        <fullName evidence="6">Flavin reductase family protein</fullName>
    </submittedName>
</protein>
<keyword evidence="3" id="KW-0288">FMN</keyword>
<comment type="similarity">
    <text evidence="4">Belongs to the flavoredoxin family.</text>
</comment>
<keyword evidence="2" id="KW-0285">Flavoprotein</keyword>
<organism evidence="6 7">
    <name type="scientific">Thetidibacter halocola</name>
    <dbReference type="NCBI Taxonomy" id="2827239"/>
    <lineage>
        <taxon>Bacteria</taxon>
        <taxon>Pseudomonadati</taxon>
        <taxon>Pseudomonadota</taxon>
        <taxon>Alphaproteobacteria</taxon>
        <taxon>Rhodobacterales</taxon>
        <taxon>Roseobacteraceae</taxon>
        <taxon>Thetidibacter</taxon>
    </lineage>
</organism>
<dbReference type="SMART" id="SM00903">
    <property type="entry name" value="Flavin_Reduct"/>
    <property type="match status" value="1"/>
</dbReference>
<dbReference type="RefSeq" id="WP_212538772.1">
    <property type="nucleotide sequence ID" value="NZ_JAGTUU010000012.1"/>
</dbReference>
<dbReference type="InterPro" id="IPR002563">
    <property type="entry name" value="Flavin_Rdtase-like_dom"/>
</dbReference>
<evidence type="ECO:0000313" key="7">
    <source>
        <dbReference type="Proteomes" id="UP000681356"/>
    </source>
</evidence>
<comment type="cofactor">
    <cofactor evidence="1">
        <name>FMN</name>
        <dbReference type="ChEBI" id="CHEBI:58210"/>
    </cofactor>
</comment>
<dbReference type="GO" id="GO:0010181">
    <property type="term" value="F:FMN binding"/>
    <property type="evidence" value="ECO:0007669"/>
    <property type="project" value="InterPro"/>
</dbReference>
<evidence type="ECO:0000256" key="2">
    <source>
        <dbReference type="ARBA" id="ARBA00022630"/>
    </source>
</evidence>
<feature type="domain" description="Flavin reductase like" evidence="5">
    <location>
        <begin position="20"/>
        <end position="171"/>
    </location>
</feature>
<dbReference type="PANTHER" id="PTHR33798">
    <property type="entry name" value="FLAVOPROTEIN OXYGENASE"/>
    <property type="match status" value="1"/>
</dbReference>
<gene>
    <name evidence="6" type="ORF">KB874_22280</name>
</gene>
<reference evidence="6" key="1">
    <citation type="submission" date="2021-04" db="EMBL/GenBank/DDBJ databases">
        <authorList>
            <person name="Yoon J."/>
        </authorList>
    </citation>
    <scope>NUCLEOTIDE SEQUENCE</scope>
    <source>
        <strain evidence="6">KMU-90</strain>
    </source>
</reference>
<evidence type="ECO:0000259" key="5">
    <source>
        <dbReference type="SMART" id="SM00903"/>
    </source>
</evidence>
<name>A0A8J8B9R9_9RHOB</name>
<dbReference type="InterPro" id="IPR012349">
    <property type="entry name" value="Split_barrel_FMN-bd"/>
</dbReference>
<dbReference type="Pfam" id="PF01613">
    <property type="entry name" value="Flavin_Reduct"/>
    <property type="match status" value="1"/>
</dbReference>
<evidence type="ECO:0000313" key="6">
    <source>
        <dbReference type="EMBL" id="MBS0126812.1"/>
    </source>
</evidence>
<dbReference type="Gene3D" id="2.30.110.10">
    <property type="entry name" value="Electron Transport, Fmn-binding Protein, Chain A"/>
    <property type="match status" value="1"/>
</dbReference>
<dbReference type="AlphaFoldDB" id="A0A8J8B9R9"/>